<feature type="domain" description="DUF559" evidence="1">
    <location>
        <begin position="15"/>
        <end position="117"/>
    </location>
</feature>
<dbReference type="Pfam" id="PF04480">
    <property type="entry name" value="DUF559"/>
    <property type="match status" value="1"/>
</dbReference>
<evidence type="ECO:0000313" key="2">
    <source>
        <dbReference type="EMBL" id="PDX85368.1"/>
    </source>
</evidence>
<dbReference type="PANTHER" id="PTHR38590:SF1">
    <property type="entry name" value="BLL0828 PROTEIN"/>
    <property type="match status" value="1"/>
</dbReference>
<sequence>MKPNIVPKNGDMLPRARELRREMTPQEKKLWYQFLRHYPVKIYKQCIIESFIADFYCSRAQLVIELDGAQHTTEQGLLYDRERSNVFSQYGLEVLRFSNHEVDFQFEAVCERIHQVIQSRL</sequence>
<dbReference type="Gene3D" id="3.40.960.10">
    <property type="entry name" value="VSR Endonuclease"/>
    <property type="match status" value="1"/>
</dbReference>
<keyword evidence="2" id="KW-0255">Endonuclease</keyword>
<gene>
    <name evidence="2" type="ORF">CGS59_01945</name>
</gene>
<evidence type="ECO:0000259" key="1">
    <source>
        <dbReference type="Pfam" id="PF04480"/>
    </source>
</evidence>
<reference evidence="2 3" key="1">
    <citation type="journal article" date="2017" name="Front. Microbiol.">
        <title>New Insights into the Diversity of the Genus Faecalibacterium.</title>
        <authorList>
            <person name="Benevides L."/>
            <person name="Burman S."/>
            <person name="Martin R."/>
            <person name="Robert V."/>
            <person name="Thomas M."/>
            <person name="Miquel S."/>
            <person name="Chain F."/>
            <person name="Sokol H."/>
            <person name="Bermudez-Humaran L.G."/>
            <person name="Morrison M."/>
            <person name="Langella P."/>
            <person name="Azevedo V.A."/>
            <person name="Chatel J.M."/>
            <person name="Soares S."/>
        </authorList>
    </citation>
    <scope>NUCLEOTIDE SEQUENCE [LARGE SCALE GENOMIC DNA]</scope>
    <source>
        <strain evidence="2 3">CNCM I 4644</strain>
    </source>
</reference>
<accession>A0A2A7B238</accession>
<keyword evidence="2" id="KW-0540">Nuclease</keyword>
<dbReference type="AlphaFoldDB" id="A0A2A7B238"/>
<dbReference type="InterPro" id="IPR047216">
    <property type="entry name" value="Endonuclease_DUF559_bact"/>
</dbReference>
<dbReference type="InterPro" id="IPR007569">
    <property type="entry name" value="DUF559"/>
</dbReference>
<dbReference type="SUPFAM" id="SSF52980">
    <property type="entry name" value="Restriction endonuclease-like"/>
    <property type="match status" value="1"/>
</dbReference>
<comment type="caution">
    <text evidence="2">The sequence shown here is derived from an EMBL/GenBank/DDBJ whole genome shotgun (WGS) entry which is preliminary data.</text>
</comment>
<dbReference type="Proteomes" id="UP000220480">
    <property type="component" value="Unassembled WGS sequence"/>
</dbReference>
<dbReference type="GO" id="GO:0004519">
    <property type="term" value="F:endonuclease activity"/>
    <property type="evidence" value="ECO:0007669"/>
    <property type="project" value="UniProtKB-KW"/>
</dbReference>
<keyword evidence="2" id="KW-0378">Hydrolase</keyword>
<dbReference type="InterPro" id="IPR011335">
    <property type="entry name" value="Restrct_endonuc-II-like"/>
</dbReference>
<dbReference type="CDD" id="cd01038">
    <property type="entry name" value="Endonuclease_DUF559"/>
    <property type="match status" value="1"/>
</dbReference>
<name>A0A2A7B238_9FIRM</name>
<dbReference type="EMBL" id="NMTZ01000002">
    <property type="protein sequence ID" value="PDX85368.1"/>
    <property type="molecule type" value="Genomic_DNA"/>
</dbReference>
<evidence type="ECO:0000313" key="3">
    <source>
        <dbReference type="Proteomes" id="UP000220480"/>
    </source>
</evidence>
<organism evidence="2 3">
    <name type="scientific">Faecalibacterium prausnitzii</name>
    <dbReference type="NCBI Taxonomy" id="853"/>
    <lineage>
        <taxon>Bacteria</taxon>
        <taxon>Bacillati</taxon>
        <taxon>Bacillota</taxon>
        <taxon>Clostridia</taxon>
        <taxon>Eubacteriales</taxon>
        <taxon>Oscillospiraceae</taxon>
        <taxon>Faecalibacterium</taxon>
    </lineage>
</organism>
<proteinExistence type="predicted"/>
<protein>
    <submittedName>
        <fullName evidence="2">Endonuclease</fullName>
    </submittedName>
</protein>
<dbReference type="PANTHER" id="PTHR38590">
    <property type="entry name" value="BLL0828 PROTEIN"/>
    <property type="match status" value="1"/>
</dbReference>
<dbReference type="RefSeq" id="WP_097778697.1">
    <property type="nucleotide sequence ID" value="NZ_NMTZ01000002.1"/>
</dbReference>